<evidence type="ECO:0000313" key="2">
    <source>
        <dbReference type="Proteomes" id="UP000319335"/>
    </source>
</evidence>
<proteinExistence type="predicted"/>
<keyword evidence="2" id="KW-1185">Reference proteome</keyword>
<dbReference type="AlphaFoldDB" id="A0A7Z8KNL7"/>
<dbReference type="Proteomes" id="UP000319335">
    <property type="component" value="Unassembled WGS sequence"/>
</dbReference>
<evidence type="ECO:0000313" key="1">
    <source>
        <dbReference type="EMBL" id="TQD25658.1"/>
    </source>
</evidence>
<dbReference type="EMBL" id="VIAQ01000014">
    <property type="protein sequence ID" value="TQD25658.1"/>
    <property type="molecule type" value="Genomic_DNA"/>
</dbReference>
<dbReference type="Pfam" id="PF10049">
    <property type="entry name" value="DUF2283"/>
    <property type="match status" value="1"/>
</dbReference>
<comment type="caution">
    <text evidence="1">The sequence shown here is derived from an EMBL/GenBank/DDBJ whole genome shotgun (WGS) entry which is preliminary data.</text>
</comment>
<organism evidence="1 2">
    <name type="scientific">Methanolobus vulcani</name>
    <dbReference type="NCBI Taxonomy" id="38026"/>
    <lineage>
        <taxon>Archaea</taxon>
        <taxon>Methanobacteriati</taxon>
        <taxon>Methanobacteriota</taxon>
        <taxon>Stenosarchaea group</taxon>
        <taxon>Methanomicrobia</taxon>
        <taxon>Methanosarcinales</taxon>
        <taxon>Methanosarcinaceae</taxon>
        <taxon>Methanolobus</taxon>
    </lineage>
</organism>
<sequence length="125" mass="14141">MNDKQRDSQSGKFDYDLLNDTLHVRHVECECVSSMMLDDIILDMNEDNKFIGVEVPKASKKYGVHKHELLSPIGLDYDIKISDNVVRVELKLTVKKRNHPVVRTTSAAGTNDMNLAPASARLIFK</sequence>
<accession>A0A7Z8KNL7</accession>
<gene>
    <name evidence="1" type="ORF">FKV42_07090</name>
</gene>
<protein>
    <submittedName>
        <fullName evidence="1">DUF2283 domain-containing protein</fullName>
    </submittedName>
</protein>
<name>A0A7Z8KNL7_9EURY</name>
<dbReference type="RefSeq" id="WP_154809564.1">
    <property type="nucleotide sequence ID" value="NZ_VIAQ01000014.1"/>
</dbReference>
<dbReference type="OrthoDB" id="92278at2157"/>
<dbReference type="InterPro" id="IPR019270">
    <property type="entry name" value="DUF2283"/>
</dbReference>
<reference evidence="1 2" key="1">
    <citation type="submission" date="2019-06" db="EMBL/GenBank/DDBJ databases">
        <title>Draft genome sequence of Methanolobus vulcani B1d.</title>
        <authorList>
            <person name="Creighbaum A.J."/>
            <person name="Ticak T."/>
            <person name="Hariraju D."/>
            <person name="Arivett B.A."/>
            <person name="Ferguson D.J.Jr."/>
        </authorList>
    </citation>
    <scope>NUCLEOTIDE SEQUENCE [LARGE SCALE GENOMIC DNA]</scope>
    <source>
        <strain evidence="1 2">B1d</strain>
    </source>
</reference>